<dbReference type="EMBL" id="ATMH01007072">
    <property type="protein sequence ID" value="EPY24654.1"/>
    <property type="molecule type" value="Genomic_DNA"/>
</dbReference>
<dbReference type="InterPro" id="IPR036866">
    <property type="entry name" value="RibonucZ/Hydroxyglut_hydro"/>
</dbReference>
<dbReference type="PANTHER" id="PTHR11935">
    <property type="entry name" value="BETA LACTAMASE DOMAIN"/>
    <property type="match status" value="1"/>
</dbReference>
<comment type="caution">
    <text evidence="7">The sequence shown here is derived from an EMBL/GenBank/DDBJ whole genome shotgun (WGS) entry which is preliminary data.</text>
</comment>
<keyword evidence="5" id="KW-0862">Zinc</keyword>
<name>S9U794_9TRYP</name>
<dbReference type="Gene3D" id="3.60.15.10">
    <property type="entry name" value="Ribonuclease Z/Hydroxyacylglutathione hydrolase-like"/>
    <property type="match status" value="1"/>
</dbReference>
<organism evidence="7 8">
    <name type="scientific">Strigomonas culicis</name>
    <dbReference type="NCBI Taxonomy" id="28005"/>
    <lineage>
        <taxon>Eukaryota</taxon>
        <taxon>Discoba</taxon>
        <taxon>Euglenozoa</taxon>
        <taxon>Kinetoplastea</taxon>
        <taxon>Metakinetoplastina</taxon>
        <taxon>Trypanosomatida</taxon>
        <taxon>Trypanosomatidae</taxon>
        <taxon>Strigomonadinae</taxon>
        <taxon>Strigomonas</taxon>
    </lineage>
</organism>
<protein>
    <submittedName>
        <fullName evidence="7">Glyoxalase II</fullName>
    </submittedName>
</protein>
<dbReference type="SMART" id="SM00849">
    <property type="entry name" value="Lactamase_B"/>
    <property type="match status" value="1"/>
</dbReference>
<dbReference type="PANTHER" id="PTHR11935:SF139">
    <property type="entry name" value="HYDROLASE, PUTATIVE-RELATED"/>
    <property type="match status" value="1"/>
</dbReference>
<keyword evidence="8" id="KW-1185">Reference proteome</keyword>
<dbReference type="SUPFAM" id="SSF56281">
    <property type="entry name" value="Metallo-hydrolase/oxidoreductase"/>
    <property type="match status" value="1"/>
</dbReference>
<evidence type="ECO:0000313" key="7">
    <source>
        <dbReference type="EMBL" id="EPY24654.1"/>
    </source>
</evidence>
<accession>S9U794</accession>
<dbReference type="Pfam" id="PF16123">
    <property type="entry name" value="HAGH_C"/>
    <property type="match status" value="1"/>
</dbReference>
<sequence length="329" mass="35757">MSRQIYTKEFGNTFSVTIIPTLKDNFTYLLRDYTSGELAVVDMNADIDAVLRYVQHPKPPQPAAAPPLQLQQLRTILSTHKHWDHAGGNLQLRDQLAKGGGDGGACRIIGGANDGIPGATQAVKEGDTLFVGNLRVRVLDIPCHTRGHVAYVVQHKDHDATGPAAATAAEDDAVAVFTGDTLFLGGLGAFFEGGAADMCAAMRKLFHVNRGAAEAVALLQQRDARTYIFPGHEYTAGFMTFTERILREEERANKQLSAQIQSELRFVEAQKQQYAARVAAGLPSPPSSLADEKVQNLFLRTADPSYVTRMAHKGADAVALMEYLYNACD</sequence>
<reference evidence="7 8" key="1">
    <citation type="journal article" date="2013" name="PLoS ONE">
        <title>Predicting the Proteins of Angomonas deanei, Strigomonas culicis and Their Respective Endosymbionts Reveals New Aspects of the Trypanosomatidae Family.</title>
        <authorList>
            <person name="Motta M.C."/>
            <person name="Martins A.C."/>
            <person name="de Souza S.S."/>
            <person name="Catta-Preta C.M."/>
            <person name="Silva R."/>
            <person name="Klein C.C."/>
            <person name="de Almeida L.G."/>
            <person name="de Lima Cunha O."/>
            <person name="Ciapina L.P."/>
            <person name="Brocchi M."/>
            <person name="Colabardini A.C."/>
            <person name="de Araujo Lima B."/>
            <person name="Machado C.R."/>
            <person name="de Almeida Soares C.M."/>
            <person name="Probst C.M."/>
            <person name="de Menezes C.B."/>
            <person name="Thompson C.E."/>
            <person name="Bartholomeu D.C."/>
            <person name="Gradia D.F."/>
            <person name="Pavoni D.P."/>
            <person name="Grisard E.C."/>
            <person name="Fantinatti-Garboggini F."/>
            <person name="Marchini F.K."/>
            <person name="Rodrigues-Luiz G.F."/>
            <person name="Wagner G."/>
            <person name="Goldman G.H."/>
            <person name="Fietto J.L."/>
            <person name="Elias M.C."/>
            <person name="Goldman M.H."/>
            <person name="Sagot M.F."/>
            <person name="Pereira M."/>
            <person name="Stoco P.H."/>
            <person name="de Mendonca-Neto R.P."/>
            <person name="Teixeira S.M."/>
            <person name="Maciel T.E."/>
            <person name="de Oliveira Mendes T.A."/>
            <person name="Urmenyi T.P."/>
            <person name="de Souza W."/>
            <person name="Schenkman S."/>
            <person name="de Vasconcelos A.T."/>
        </authorList>
    </citation>
    <scope>NUCLEOTIDE SEQUENCE [LARGE SCALE GENOMIC DNA]</scope>
</reference>
<dbReference type="CDD" id="cd07723">
    <property type="entry name" value="hydroxyacylglutathione_hydrolase_MBL-fold"/>
    <property type="match status" value="1"/>
</dbReference>
<comment type="similarity">
    <text evidence="2">Belongs to the metallo-beta-lactamase superfamily. Glyoxalase II family.</text>
</comment>
<evidence type="ECO:0000256" key="1">
    <source>
        <dbReference type="ARBA" id="ARBA00001947"/>
    </source>
</evidence>
<keyword evidence="4" id="KW-0378">Hydrolase</keyword>
<evidence type="ECO:0000256" key="4">
    <source>
        <dbReference type="ARBA" id="ARBA00022801"/>
    </source>
</evidence>
<evidence type="ECO:0000256" key="2">
    <source>
        <dbReference type="ARBA" id="ARBA00006759"/>
    </source>
</evidence>
<evidence type="ECO:0000256" key="5">
    <source>
        <dbReference type="ARBA" id="ARBA00022833"/>
    </source>
</evidence>
<feature type="domain" description="Metallo-beta-lactamase" evidence="6">
    <location>
        <begin position="24"/>
        <end position="232"/>
    </location>
</feature>
<dbReference type="Proteomes" id="UP000015354">
    <property type="component" value="Unassembled WGS sequence"/>
</dbReference>
<dbReference type="GO" id="GO:0046872">
    <property type="term" value="F:metal ion binding"/>
    <property type="evidence" value="ECO:0007669"/>
    <property type="project" value="UniProtKB-KW"/>
</dbReference>
<gene>
    <name evidence="7" type="ORF">STCU_07072</name>
</gene>
<evidence type="ECO:0000256" key="3">
    <source>
        <dbReference type="ARBA" id="ARBA00022723"/>
    </source>
</evidence>
<dbReference type="InterPro" id="IPR032282">
    <property type="entry name" value="HAGH_C"/>
</dbReference>
<dbReference type="InterPro" id="IPR035680">
    <property type="entry name" value="Clx_II_MBL"/>
</dbReference>
<dbReference type="AlphaFoldDB" id="S9U794"/>
<dbReference type="OrthoDB" id="515692at2759"/>
<evidence type="ECO:0000259" key="6">
    <source>
        <dbReference type="SMART" id="SM00849"/>
    </source>
</evidence>
<keyword evidence="3" id="KW-0479">Metal-binding</keyword>
<dbReference type="GO" id="GO:0004416">
    <property type="term" value="F:hydroxyacylglutathione hydrolase activity"/>
    <property type="evidence" value="ECO:0007669"/>
    <property type="project" value="TreeGrafter"/>
</dbReference>
<comment type="cofactor">
    <cofactor evidence="1">
        <name>Zn(2+)</name>
        <dbReference type="ChEBI" id="CHEBI:29105"/>
    </cofactor>
</comment>
<dbReference type="InterPro" id="IPR001279">
    <property type="entry name" value="Metallo-B-lactamas"/>
</dbReference>
<evidence type="ECO:0000313" key="8">
    <source>
        <dbReference type="Proteomes" id="UP000015354"/>
    </source>
</evidence>
<proteinExistence type="inferred from homology"/>